<evidence type="ECO:0000313" key="11">
    <source>
        <dbReference type="Proteomes" id="UP000239936"/>
    </source>
</evidence>
<dbReference type="GO" id="GO:0010134">
    <property type="term" value="P:sulfate assimilation via adenylyl sulfate reduction"/>
    <property type="evidence" value="ECO:0007669"/>
    <property type="project" value="TreeGrafter"/>
</dbReference>
<dbReference type="EC" id="2.7.1.25" evidence="3 7"/>
<dbReference type="Gene3D" id="3.40.50.300">
    <property type="entry name" value="P-loop containing nucleotide triphosphate hydrolases"/>
    <property type="match status" value="1"/>
</dbReference>
<comment type="similarity">
    <text evidence="7 8">Belongs to the APS kinase family.</text>
</comment>
<evidence type="ECO:0000259" key="9">
    <source>
        <dbReference type="Pfam" id="PF01583"/>
    </source>
</evidence>
<dbReference type="GO" id="GO:0070814">
    <property type="term" value="P:hydrogen sulfide biosynthetic process"/>
    <property type="evidence" value="ECO:0007669"/>
    <property type="project" value="UniProtKB-UniRule"/>
</dbReference>
<dbReference type="GO" id="GO:0005524">
    <property type="term" value="F:ATP binding"/>
    <property type="evidence" value="ECO:0007669"/>
    <property type="project" value="UniProtKB-UniRule"/>
</dbReference>
<dbReference type="OrthoDB" id="9804504at2"/>
<protein>
    <recommendedName>
        <fullName evidence="3 7">Adenylyl-sulfate kinase</fullName>
        <ecNumber evidence="3 7">2.7.1.25</ecNumber>
    </recommendedName>
    <alternativeName>
        <fullName evidence="7">APS kinase</fullName>
    </alternativeName>
    <alternativeName>
        <fullName evidence="7">ATP adenosine-5'-phosphosulfate 3'-phosphotransferase</fullName>
    </alternativeName>
    <alternativeName>
        <fullName evidence="7">Adenosine-5'-phosphosulfate kinase</fullName>
    </alternativeName>
</protein>
<dbReference type="PANTHER" id="PTHR42700">
    <property type="entry name" value="SULFATE ADENYLYLTRANSFERASE"/>
    <property type="match status" value="1"/>
</dbReference>
<organism evidence="10 11">
    <name type="scientific">Chromatium okenii</name>
    <dbReference type="NCBI Taxonomy" id="61644"/>
    <lineage>
        <taxon>Bacteria</taxon>
        <taxon>Pseudomonadati</taxon>
        <taxon>Pseudomonadota</taxon>
        <taxon>Gammaproteobacteria</taxon>
        <taxon>Chromatiales</taxon>
        <taxon>Chromatiaceae</taxon>
        <taxon>Chromatium</taxon>
    </lineage>
</organism>
<dbReference type="AlphaFoldDB" id="A0A2S7XPX3"/>
<dbReference type="UniPathway" id="UPA00140">
    <property type="reaction ID" value="UER00205"/>
</dbReference>
<accession>A0A2S7XPX3</accession>
<proteinExistence type="inferred from homology"/>
<dbReference type="InterPro" id="IPR059117">
    <property type="entry name" value="APS_kinase_dom"/>
</dbReference>
<dbReference type="SUPFAM" id="SSF52540">
    <property type="entry name" value="P-loop containing nucleoside triphosphate hydrolases"/>
    <property type="match status" value="1"/>
</dbReference>
<name>A0A2S7XPX3_9GAMM</name>
<dbReference type="GO" id="GO:0004781">
    <property type="term" value="F:sulfate adenylyltransferase (ATP) activity"/>
    <property type="evidence" value="ECO:0007669"/>
    <property type="project" value="TreeGrafter"/>
</dbReference>
<keyword evidence="5 7" id="KW-0547">Nucleotide-binding</keyword>
<reference evidence="10 11" key="1">
    <citation type="submission" date="2018-01" db="EMBL/GenBank/DDBJ databases">
        <title>The complete genome sequence of Chromatium okenii LaCa, a purple sulfur bacterium with a turbulent life.</title>
        <authorList>
            <person name="Luedin S.M."/>
            <person name="Liechti N."/>
            <person name="Storelli N."/>
            <person name="Danza F."/>
            <person name="Wittwer M."/>
            <person name="Pothier J.F."/>
            <person name="Tonolla M.A."/>
        </authorList>
    </citation>
    <scope>NUCLEOTIDE SEQUENCE [LARGE SCALE GENOMIC DNA]</scope>
    <source>
        <strain evidence="10 11">LaCa</strain>
    </source>
</reference>
<gene>
    <name evidence="7 10" type="primary">cysC</name>
    <name evidence="10" type="ORF">CXB77_14580</name>
</gene>
<evidence type="ECO:0000256" key="3">
    <source>
        <dbReference type="ARBA" id="ARBA00012121"/>
    </source>
</evidence>
<feature type="active site" description="Phosphoserine intermediate" evidence="7">
    <location>
        <position position="157"/>
    </location>
</feature>
<comment type="caution">
    <text evidence="10">The sequence shown here is derived from an EMBL/GenBank/DDBJ whole genome shotgun (WGS) entry which is preliminary data.</text>
</comment>
<dbReference type="InterPro" id="IPR027417">
    <property type="entry name" value="P-loop_NTPase"/>
</dbReference>
<evidence type="ECO:0000256" key="1">
    <source>
        <dbReference type="ARBA" id="ARBA00001823"/>
    </source>
</evidence>
<keyword evidence="6 7" id="KW-0067">ATP-binding</keyword>
<feature type="domain" description="APS kinase" evidence="9">
    <location>
        <begin position="58"/>
        <end position="104"/>
    </location>
</feature>
<keyword evidence="7 8" id="KW-0418">Kinase</keyword>
<evidence type="ECO:0000256" key="7">
    <source>
        <dbReference type="HAMAP-Rule" id="MF_00065"/>
    </source>
</evidence>
<dbReference type="NCBIfam" id="TIGR00455">
    <property type="entry name" value="apsK"/>
    <property type="match status" value="1"/>
</dbReference>
<comment type="catalytic activity">
    <reaction evidence="1 7 8">
        <text>adenosine 5'-phosphosulfate + ATP = 3'-phosphoadenylyl sulfate + ADP + H(+)</text>
        <dbReference type="Rhea" id="RHEA:24152"/>
        <dbReference type="ChEBI" id="CHEBI:15378"/>
        <dbReference type="ChEBI" id="CHEBI:30616"/>
        <dbReference type="ChEBI" id="CHEBI:58243"/>
        <dbReference type="ChEBI" id="CHEBI:58339"/>
        <dbReference type="ChEBI" id="CHEBI:456216"/>
        <dbReference type="EC" id="2.7.1.25"/>
    </reaction>
</comment>
<keyword evidence="4 7" id="KW-0808">Transferase</keyword>
<comment type="pathway">
    <text evidence="2 7 8">Sulfur metabolism; hydrogen sulfide biosynthesis; sulfite from sulfate: step 2/3.</text>
</comment>
<dbReference type="GO" id="GO:0005737">
    <property type="term" value="C:cytoplasm"/>
    <property type="evidence" value="ECO:0007669"/>
    <property type="project" value="TreeGrafter"/>
</dbReference>
<dbReference type="PANTHER" id="PTHR42700:SF3">
    <property type="entry name" value="BIFUNCTIONAL SAT_APS KINASE-RELATED"/>
    <property type="match status" value="1"/>
</dbReference>
<dbReference type="InterPro" id="IPR050512">
    <property type="entry name" value="Sulf_AdTrans/APS_kinase"/>
</dbReference>
<keyword evidence="11" id="KW-1185">Reference proteome</keyword>
<evidence type="ECO:0000256" key="5">
    <source>
        <dbReference type="ARBA" id="ARBA00022741"/>
    </source>
</evidence>
<dbReference type="InterPro" id="IPR002891">
    <property type="entry name" value="APS"/>
</dbReference>
<comment type="function">
    <text evidence="7 8">Catalyzes the synthesis of activated sulfate.</text>
</comment>
<dbReference type="Pfam" id="PF01583">
    <property type="entry name" value="APS_kinase"/>
    <property type="match status" value="2"/>
</dbReference>
<evidence type="ECO:0000256" key="8">
    <source>
        <dbReference type="RuleBase" id="RU004347"/>
    </source>
</evidence>
<evidence type="ECO:0000256" key="2">
    <source>
        <dbReference type="ARBA" id="ARBA00004806"/>
    </source>
</evidence>
<sequence>MNKVVDCQERRISQSCTINYGDFQLIFPIGQLMTTDIHLTWHTHQVTRAHRETQNGHKGCVIWFTGLSGSGKSTIANTLDHQLYARGIRSTVLDGDNVRHSLNAAPAQLLPIHGEAFAERFGLGFSAIDREENIRRIGAVTQLFAEAGMIALTAFISPYRRDRELVRNALQPSEFIEVFVNTPLAICETRDPKGLYKKARAGELKGFTGIDDPYEAPLAPELTLNADNHTPEMLAETVIIYLQTQGIIAA</sequence>
<dbReference type="Proteomes" id="UP000239936">
    <property type="component" value="Unassembled WGS sequence"/>
</dbReference>
<feature type="binding site" evidence="7">
    <location>
        <begin position="66"/>
        <end position="73"/>
    </location>
    <ligand>
        <name>ATP</name>
        <dbReference type="ChEBI" id="CHEBI:30616"/>
    </ligand>
</feature>
<feature type="domain" description="APS kinase" evidence="9">
    <location>
        <begin position="122"/>
        <end position="224"/>
    </location>
</feature>
<dbReference type="NCBIfam" id="NF003013">
    <property type="entry name" value="PRK03846.1"/>
    <property type="match status" value="1"/>
</dbReference>
<keyword evidence="7" id="KW-0597">Phosphoprotein</keyword>
<dbReference type="CDD" id="cd02027">
    <property type="entry name" value="APSK"/>
    <property type="match status" value="1"/>
</dbReference>
<evidence type="ECO:0000256" key="6">
    <source>
        <dbReference type="ARBA" id="ARBA00022840"/>
    </source>
</evidence>
<dbReference type="EMBL" id="PPGH01000037">
    <property type="protein sequence ID" value="PQJ95431.1"/>
    <property type="molecule type" value="Genomic_DNA"/>
</dbReference>
<dbReference type="HAMAP" id="MF_00065">
    <property type="entry name" value="Adenylyl_sulf_kinase"/>
    <property type="match status" value="1"/>
</dbReference>
<dbReference type="GO" id="GO:0019379">
    <property type="term" value="P:sulfate assimilation, phosphoadenylyl sulfate reduction by phosphoadenylyl-sulfate reductase (thioredoxin)"/>
    <property type="evidence" value="ECO:0007669"/>
    <property type="project" value="TreeGrafter"/>
</dbReference>
<evidence type="ECO:0000313" key="10">
    <source>
        <dbReference type="EMBL" id="PQJ95431.1"/>
    </source>
</evidence>
<evidence type="ECO:0000256" key="4">
    <source>
        <dbReference type="ARBA" id="ARBA00022679"/>
    </source>
</evidence>
<dbReference type="GO" id="GO:0004020">
    <property type="term" value="F:adenylylsulfate kinase activity"/>
    <property type="evidence" value="ECO:0007669"/>
    <property type="project" value="UniProtKB-UniRule"/>
</dbReference>